<dbReference type="PROSITE" id="PS51375">
    <property type="entry name" value="PPR"/>
    <property type="match status" value="6"/>
</dbReference>
<dbReference type="STRING" id="337451.A0A3S3R2N1"/>
<dbReference type="PANTHER" id="PTHR47926">
    <property type="entry name" value="PENTATRICOPEPTIDE REPEAT-CONTAINING PROTEIN"/>
    <property type="match status" value="1"/>
</dbReference>
<keyword evidence="5" id="KW-1185">Reference proteome</keyword>
<dbReference type="Gene3D" id="1.25.40.10">
    <property type="entry name" value="Tetratricopeptide repeat domain"/>
    <property type="match status" value="4"/>
</dbReference>
<dbReference type="InterPro" id="IPR046848">
    <property type="entry name" value="E_motif"/>
</dbReference>
<protein>
    <submittedName>
        <fullName evidence="4">Pentatricopeptide repeat-containing-like protein</fullName>
    </submittedName>
</protein>
<feature type="repeat" description="PPR" evidence="3">
    <location>
        <begin position="381"/>
        <end position="415"/>
    </location>
</feature>
<evidence type="ECO:0000313" key="5">
    <source>
        <dbReference type="Proteomes" id="UP000283530"/>
    </source>
</evidence>
<dbReference type="Proteomes" id="UP000283530">
    <property type="component" value="Unassembled WGS sequence"/>
</dbReference>
<evidence type="ECO:0000256" key="2">
    <source>
        <dbReference type="ARBA" id="ARBA00061659"/>
    </source>
</evidence>
<comment type="similarity">
    <text evidence="2">Belongs to the PPR family. PCMP-E subfamily.</text>
</comment>
<dbReference type="PANTHER" id="PTHR47926:SF394">
    <property type="entry name" value="REPEAT-LIKE SUPERFAMILY PROTEIN, PUTATIVE-RELATED"/>
    <property type="match status" value="1"/>
</dbReference>
<evidence type="ECO:0000256" key="1">
    <source>
        <dbReference type="ARBA" id="ARBA00022737"/>
    </source>
</evidence>
<dbReference type="AlphaFoldDB" id="A0A3S3R2N1"/>
<gene>
    <name evidence="4" type="ORF">CKAN_02372200</name>
</gene>
<accession>A0A3S3R2N1</accession>
<dbReference type="Pfam" id="PF20431">
    <property type="entry name" value="E_motif"/>
    <property type="match status" value="1"/>
</dbReference>
<feature type="repeat" description="PPR" evidence="3">
    <location>
        <begin position="74"/>
        <end position="108"/>
    </location>
</feature>
<feature type="repeat" description="PPR" evidence="3">
    <location>
        <begin position="482"/>
        <end position="516"/>
    </location>
</feature>
<dbReference type="FunFam" id="1.25.40.10:FF:000351">
    <property type="entry name" value="Pentatricopeptide repeat-containing protein"/>
    <property type="match status" value="1"/>
</dbReference>
<dbReference type="Pfam" id="PF01535">
    <property type="entry name" value="PPR"/>
    <property type="match status" value="6"/>
</dbReference>
<feature type="repeat" description="PPR" evidence="3">
    <location>
        <begin position="179"/>
        <end position="213"/>
    </location>
</feature>
<dbReference type="FunFam" id="1.25.40.10:FF:000031">
    <property type="entry name" value="Pentatricopeptide repeat-containing protein mitochondrial"/>
    <property type="match status" value="1"/>
</dbReference>
<comment type="caution">
    <text evidence="4">The sequence shown here is derived from an EMBL/GenBank/DDBJ whole genome shotgun (WGS) entry which is preliminary data.</text>
</comment>
<dbReference type="InterPro" id="IPR002885">
    <property type="entry name" value="PPR_rpt"/>
</dbReference>
<feature type="repeat" description="PPR" evidence="3">
    <location>
        <begin position="148"/>
        <end position="178"/>
    </location>
</feature>
<dbReference type="FunFam" id="1.25.40.10:FF:000361">
    <property type="entry name" value="Pentatricopeptide repeat-containing protein chloroplastic"/>
    <property type="match status" value="1"/>
</dbReference>
<sequence>MPLLKPNFHSTLSFLLRSSTNLHEARKAHGILLVSGFLHSNCNVELGSQLVSIYALFDSLQEALRVFNQLPSKTVFAWNMILKGFVNVGQFSEAIEFYYSMMREGVTPDNFTYPLVLKACSGLHSLEHGRKVQESIFFNEIHHKTKHNIFVECALIDMFAKCGSLDEARRVFDGMSRRDLVSWTAMICGTVQSGEWFEALDLYRRMRLDGHNPDSVIVATVLPACSRLGALQLGMGFHGFAVRSGIESDLCVSNAFIDMYCKCGNTHEAGRLFCLIDYKDVISWSSLIAGHSQNCEYNESFELYVEMKESGVKPSSVTFAGVLPAFSNLKLFKQGKEIHSYVIRHGFECDGFVASALIDVYAKCGSMTEAETIFEITSGREIGIWNSMIAGYVMNGDVDSAFRILRRIRESKFRPNSITIMSVLPLCTQLGMLSQGKEVHGYMIRSGLGSIVCVANPLIDMYCKCGNLELGIKVAEQMIEKDVVTYNTIISALGMHGNWSKAFSFFSQMKQARIVPNKVTFIAVLAACSHAGLTDTGWSFYNSMINDYGIMPEMEHYSCMVDLLGRSGCLDDAWKFIKKMPVEPGIDVLGSLLGACRVHKKVELAELIGKQIFNKNPEDPGYYVLLSNIYATAGRWEDVLKIRTMIKVQGLIKKPGYSWVQVGCSVHTFLARERSHPQISRIHKVLKSLIFQMKDEGYIPDTSFFLHDLGGDDEDFTSVYEKGHQA</sequence>
<keyword evidence="1" id="KW-0677">Repeat</keyword>
<organism evidence="4 5">
    <name type="scientific">Cinnamomum micranthum f. kanehirae</name>
    <dbReference type="NCBI Taxonomy" id="337451"/>
    <lineage>
        <taxon>Eukaryota</taxon>
        <taxon>Viridiplantae</taxon>
        <taxon>Streptophyta</taxon>
        <taxon>Embryophyta</taxon>
        <taxon>Tracheophyta</taxon>
        <taxon>Spermatophyta</taxon>
        <taxon>Magnoliopsida</taxon>
        <taxon>Magnoliidae</taxon>
        <taxon>Laurales</taxon>
        <taxon>Lauraceae</taxon>
        <taxon>Cinnamomum</taxon>
    </lineage>
</organism>
<dbReference type="GO" id="GO:0009451">
    <property type="term" value="P:RNA modification"/>
    <property type="evidence" value="ECO:0007669"/>
    <property type="project" value="InterPro"/>
</dbReference>
<dbReference type="Pfam" id="PF13041">
    <property type="entry name" value="PPR_2"/>
    <property type="match status" value="3"/>
</dbReference>
<name>A0A3S3R2N1_9MAGN</name>
<feature type="repeat" description="PPR" evidence="3">
    <location>
        <begin position="280"/>
        <end position="314"/>
    </location>
</feature>
<dbReference type="NCBIfam" id="TIGR00756">
    <property type="entry name" value="PPR"/>
    <property type="match status" value="8"/>
</dbReference>
<dbReference type="OrthoDB" id="1851890at2759"/>
<dbReference type="FunFam" id="1.25.40.10:FF:000366">
    <property type="entry name" value="Pentatricopeptide (PPR) repeat-containing protein"/>
    <property type="match status" value="1"/>
</dbReference>
<proteinExistence type="inferred from homology"/>
<dbReference type="InterPro" id="IPR046960">
    <property type="entry name" value="PPR_At4g14850-like_plant"/>
</dbReference>
<dbReference type="FunFam" id="1.25.40.10:FF:001180">
    <property type="entry name" value="Pentatricopeptide repeat-containing protein At2g03380, mitochondrial"/>
    <property type="match status" value="1"/>
</dbReference>
<dbReference type="FunFam" id="1.25.40.10:FF:000452">
    <property type="entry name" value="pentatricopeptide repeat-containing protein At2g03880, mitochondrial"/>
    <property type="match status" value="1"/>
</dbReference>
<evidence type="ECO:0000256" key="3">
    <source>
        <dbReference type="PROSITE-ProRule" id="PRU00708"/>
    </source>
</evidence>
<reference evidence="4 5" key="1">
    <citation type="journal article" date="2019" name="Nat. Plants">
        <title>Stout camphor tree genome fills gaps in understanding of flowering plant genome evolution.</title>
        <authorList>
            <person name="Chaw S.M."/>
            <person name="Liu Y.C."/>
            <person name="Wu Y.W."/>
            <person name="Wang H.Y."/>
            <person name="Lin C.I."/>
            <person name="Wu C.S."/>
            <person name="Ke H.M."/>
            <person name="Chang L.Y."/>
            <person name="Hsu C.Y."/>
            <person name="Yang H.T."/>
            <person name="Sudianto E."/>
            <person name="Hsu M.H."/>
            <person name="Wu K.P."/>
            <person name="Wang L.N."/>
            <person name="Leebens-Mack J.H."/>
            <person name="Tsai I.J."/>
        </authorList>
    </citation>
    <scope>NUCLEOTIDE SEQUENCE [LARGE SCALE GENOMIC DNA]</scope>
    <source>
        <strain evidence="5">cv. Chaw 1501</strain>
        <tissue evidence="4">Young leaves</tissue>
    </source>
</reference>
<evidence type="ECO:0000313" key="4">
    <source>
        <dbReference type="EMBL" id="RWR94431.1"/>
    </source>
</evidence>
<dbReference type="GO" id="GO:0003723">
    <property type="term" value="F:RNA binding"/>
    <property type="evidence" value="ECO:0007669"/>
    <property type="project" value="InterPro"/>
</dbReference>
<dbReference type="InterPro" id="IPR011990">
    <property type="entry name" value="TPR-like_helical_dom_sf"/>
</dbReference>
<dbReference type="EMBL" id="QPKB01000010">
    <property type="protein sequence ID" value="RWR94431.1"/>
    <property type="molecule type" value="Genomic_DNA"/>
</dbReference>